<evidence type="ECO:0000313" key="12">
    <source>
        <dbReference type="EMBL" id="NME10936.1"/>
    </source>
</evidence>
<dbReference type="Gene3D" id="1.10.287.950">
    <property type="entry name" value="Methyl-accepting chemotaxis protein"/>
    <property type="match status" value="1"/>
</dbReference>
<sequence>MKSKMKTNIKYKNKSIKTQLTFIIVCVVVVCCLLLGSITSYLNYKTSNTILANSVAETTKEASQTVAQKITNLKDATIQTGIIKEISDPKISVEEKKNIITRQEKLTGLTLGQIIYADGKDLFSGKDYSSRDYFKISMQGDAYMSSPVVSKVTGDLTMVVSAPIWENGIQGSKIVGIVTFDVDKDFLNDIVNDIKISKNSYAYLIDSEGTIIAHKDKKLVAVKNSIKEAQTNPNEKTFAEIDKKLISGKTGKDDVEVNGEKWLLSYTPVKDTNGWGVGIMTNKADFLGPVYTSIGTTIGLAIIFTIVSFIAAIKFANKIGNPLKACSERLKKLAEGDLNSETPQINEENEIGLLANATNEIVIDMSEMISTLMYVLTEISNGNLDLDTNDEKLNRLFINDFEPMLVAVNKIIDSLNSTLDQISIAGEQVAISSIQLSEGAQVLSQGATEQASSIQELSATISEVSEQVQQTAKNAVKAKAISTKSSVATDKGKKQMKEMITAMDEISSTSNRIGDIIKNIDDIAFQTNILALNAAVEAARAGEAGKGFAVVADEVRNLAEKSAQSAKDTAELIERSLLAIENGSKIVSETAISLEEVVNGAKTSSEVIQEIADASNEQAQHINQVNTGMEQISVVVQTNSATSEESAAASEELSSQANMLRDLIGQFKLKNNQDKKDKYFDGKMLFDAEDFEM</sequence>
<dbReference type="InterPro" id="IPR033479">
    <property type="entry name" value="dCache_1"/>
</dbReference>
<dbReference type="InterPro" id="IPR004089">
    <property type="entry name" value="MCPsignal_dom"/>
</dbReference>
<evidence type="ECO:0000256" key="9">
    <source>
        <dbReference type="SAM" id="Phobius"/>
    </source>
</evidence>
<dbReference type="CDD" id="cd12914">
    <property type="entry name" value="PDC1_DGC_like"/>
    <property type="match status" value="1"/>
</dbReference>
<evidence type="ECO:0000259" key="10">
    <source>
        <dbReference type="PROSITE" id="PS50111"/>
    </source>
</evidence>
<comment type="similarity">
    <text evidence="7">Belongs to the methyl-accepting chemotaxis (MCP) protein family.</text>
</comment>
<dbReference type="SUPFAM" id="SSF103190">
    <property type="entry name" value="Sensory domain-like"/>
    <property type="match status" value="1"/>
</dbReference>
<comment type="caution">
    <text evidence="12">The sequence shown here is derived from an EMBL/GenBank/DDBJ whole genome shotgun (WGS) entry which is preliminary data.</text>
</comment>
<dbReference type="CDD" id="cd12912">
    <property type="entry name" value="PDC2_MCP_like"/>
    <property type="match status" value="1"/>
</dbReference>
<name>A0AA44DNH6_PARBF</name>
<feature type="transmembrane region" description="Helical" evidence="9">
    <location>
        <begin position="20"/>
        <end position="42"/>
    </location>
</feature>
<protein>
    <submittedName>
        <fullName evidence="12">HAMP domain-containing protein</fullName>
    </submittedName>
</protein>
<evidence type="ECO:0000256" key="8">
    <source>
        <dbReference type="PROSITE-ProRule" id="PRU00284"/>
    </source>
</evidence>
<evidence type="ECO:0000313" key="13">
    <source>
        <dbReference type="Proteomes" id="UP000573963"/>
    </source>
</evidence>
<evidence type="ECO:0000256" key="6">
    <source>
        <dbReference type="ARBA" id="ARBA00023136"/>
    </source>
</evidence>
<keyword evidence="5 9" id="KW-1133">Transmembrane helix</keyword>
<dbReference type="GO" id="GO:0004888">
    <property type="term" value="F:transmembrane signaling receptor activity"/>
    <property type="evidence" value="ECO:0007669"/>
    <property type="project" value="InterPro"/>
</dbReference>
<feature type="transmembrane region" description="Helical" evidence="9">
    <location>
        <begin position="290"/>
        <end position="313"/>
    </location>
</feature>
<keyword evidence="2" id="KW-1003">Cell membrane</keyword>
<dbReference type="PROSITE" id="PS50111">
    <property type="entry name" value="CHEMOTAXIS_TRANSDUC_2"/>
    <property type="match status" value="1"/>
</dbReference>
<keyword evidence="8" id="KW-0807">Transducer</keyword>
<keyword evidence="4 9" id="KW-0812">Transmembrane</keyword>
<dbReference type="PANTHER" id="PTHR43531">
    <property type="entry name" value="PROTEIN ICFG"/>
    <property type="match status" value="1"/>
</dbReference>
<dbReference type="Gene3D" id="6.10.340.10">
    <property type="match status" value="1"/>
</dbReference>
<gene>
    <name evidence="12" type="ORF">HF875_15500</name>
</gene>
<dbReference type="CDD" id="cd11386">
    <property type="entry name" value="MCP_signal"/>
    <property type="match status" value="1"/>
</dbReference>
<evidence type="ECO:0000256" key="1">
    <source>
        <dbReference type="ARBA" id="ARBA00004651"/>
    </source>
</evidence>
<feature type="domain" description="Methyl-accepting transducer" evidence="10">
    <location>
        <begin position="425"/>
        <end position="654"/>
    </location>
</feature>
<evidence type="ECO:0000256" key="4">
    <source>
        <dbReference type="ARBA" id="ARBA00022692"/>
    </source>
</evidence>
<dbReference type="RefSeq" id="WP_150841497.1">
    <property type="nucleotide sequence ID" value="NZ_JABAFD010000013.1"/>
</dbReference>
<dbReference type="Proteomes" id="UP000573963">
    <property type="component" value="Unassembled WGS sequence"/>
</dbReference>
<dbReference type="GO" id="GO:0007165">
    <property type="term" value="P:signal transduction"/>
    <property type="evidence" value="ECO:0007669"/>
    <property type="project" value="UniProtKB-KW"/>
</dbReference>
<dbReference type="AlphaFoldDB" id="A0AA44DNH6"/>
<evidence type="ECO:0000259" key="11">
    <source>
        <dbReference type="PROSITE" id="PS50885"/>
    </source>
</evidence>
<dbReference type="InterPro" id="IPR051310">
    <property type="entry name" value="MCP_chemotaxis"/>
</dbReference>
<feature type="domain" description="HAMP" evidence="11">
    <location>
        <begin position="317"/>
        <end position="370"/>
    </location>
</feature>
<dbReference type="SMART" id="SM00283">
    <property type="entry name" value="MA"/>
    <property type="match status" value="1"/>
</dbReference>
<dbReference type="Pfam" id="PF00015">
    <property type="entry name" value="MCPsignal"/>
    <property type="match status" value="1"/>
</dbReference>
<dbReference type="EMBL" id="JABAFD010000013">
    <property type="protein sequence ID" value="NME10936.1"/>
    <property type="molecule type" value="Genomic_DNA"/>
</dbReference>
<dbReference type="GO" id="GO:0005886">
    <property type="term" value="C:plasma membrane"/>
    <property type="evidence" value="ECO:0007669"/>
    <property type="project" value="UniProtKB-SubCell"/>
</dbReference>
<dbReference type="PANTHER" id="PTHR43531:SF11">
    <property type="entry name" value="METHYL-ACCEPTING CHEMOTAXIS PROTEIN 3"/>
    <property type="match status" value="1"/>
</dbReference>
<evidence type="ECO:0000256" key="2">
    <source>
        <dbReference type="ARBA" id="ARBA00022475"/>
    </source>
</evidence>
<evidence type="ECO:0000256" key="7">
    <source>
        <dbReference type="ARBA" id="ARBA00029447"/>
    </source>
</evidence>
<dbReference type="PRINTS" id="PR00260">
    <property type="entry name" value="CHEMTRNSDUCR"/>
</dbReference>
<evidence type="ECO:0000256" key="3">
    <source>
        <dbReference type="ARBA" id="ARBA00022500"/>
    </source>
</evidence>
<dbReference type="GO" id="GO:0006935">
    <property type="term" value="P:chemotaxis"/>
    <property type="evidence" value="ECO:0007669"/>
    <property type="project" value="UniProtKB-KW"/>
</dbReference>
<evidence type="ECO:0000256" key="5">
    <source>
        <dbReference type="ARBA" id="ARBA00022989"/>
    </source>
</evidence>
<dbReference type="InterPro" id="IPR004090">
    <property type="entry name" value="Chemotax_Me-accpt_rcpt"/>
</dbReference>
<comment type="subcellular location">
    <subcellularLocation>
        <location evidence="1">Cell membrane</location>
        <topology evidence="1">Multi-pass membrane protein</topology>
    </subcellularLocation>
</comment>
<dbReference type="InterPro" id="IPR029151">
    <property type="entry name" value="Sensor-like_sf"/>
</dbReference>
<dbReference type="InterPro" id="IPR003660">
    <property type="entry name" value="HAMP_dom"/>
</dbReference>
<dbReference type="SUPFAM" id="SSF58104">
    <property type="entry name" value="Methyl-accepting chemotaxis protein (MCP) signaling domain"/>
    <property type="match status" value="1"/>
</dbReference>
<dbReference type="Pfam" id="PF00672">
    <property type="entry name" value="HAMP"/>
    <property type="match status" value="1"/>
</dbReference>
<dbReference type="PROSITE" id="PS50885">
    <property type="entry name" value="HAMP"/>
    <property type="match status" value="1"/>
</dbReference>
<proteinExistence type="inferred from homology"/>
<dbReference type="Gene3D" id="3.30.450.20">
    <property type="entry name" value="PAS domain"/>
    <property type="match status" value="1"/>
</dbReference>
<keyword evidence="6 9" id="KW-0472">Membrane</keyword>
<organism evidence="12 13">
    <name type="scientific">Paraclostridium bifermentans</name>
    <name type="common">Clostridium bifermentans</name>
    <dbReference type="NCBI Taxonomy" id="1490"/>
    <lineage>
        <taxon>Bacteria</taxon>
        <taxon>Bacillati</taxon>
        <taxon>Bacillota</taxon>
        <taxon>Clostridia</taxon>
        <taxon>Peptostreptococcales</taxon>
        <taxon>Peptostreptococcaceae</taxon>
        <taxon>Paraclostridium</taxon>
    </lineage>
</organism>
<dbReference type="Pfam" id="PF02743">
    <property type="entry name" value="dCache_1"/>
    <property type="match status" value="1"/>
</dbReference>
<dbReference type="CDD" id="cd06225">
    <property type="entry name" value="HAMP"/>
    <property type="match status" value="1"/>
</dbReference>
<keyword evidence="3" id="KW-0145">Chemotaxis</keyword>
<accession>A0AA44DNH6</accession>
<reference evidence="12 13" key="1">
    <citation type="submission" date="2020-04" db="EMBL/GenBank/DDBJ databases">
        <authorList>
            <person name="Hitch T.C.A."/>
            <person name="Wylensek D."/>
            <person name="Clavel T."/>
        </authorList>
    </citation>
    <scope>NUCLEOTIDE SEQUENCE [LARGE SCALE GENOMIC DNA]</scope>
    <source>
        <strain evidence="12 13">Med78_4-601-WT-2</strain>
    </source>
</reference>